<evidence type="ECO:0000259" key="10">
    <source>
        <dbReference type="Pfam" id="PF13967"/>
    </source>
</evidence>
<feature type="transmembrane region" description="Helical" evidence="8">
    <location>
        <begin position="469"/>
        <end position="491"/>
    </location>
</feature>
<dbReference type="GO" id="GO:0005886">
    <property type="term" value="C:plasma membrane"/>
    <property type="evidence" value="ECO:0007669"/>
    <property type="project" value="TreeGrafter"/>
</dbReference>
<feature type="transmembrane region" description="Helical" evidence="8">
    <location>
        <begin position="511"/>
        <end position="530"/>
    </location>
</feature>
<evidence type="ECO:0000313" key="12">
    <source>
        <dbReference type="EMBL" id="ONK65174.1"/>
    </source>
</evidence>
<dbReference type="AlphaFoldDB" id="A0A5P1EHB2"/>
<evidence type="ECO:0000256" key="6">
    <source>
        <dbReference type="ARBA" id="ARBA00023136"/>
    </source>
</evidence>
<feature type="transmembrane region" description="Helical" evidence="8">
    <location>
        <begin position="6"/>
        <end position="27"/>
    </location>
</feature>
<evidence type="ECO:0008006" key="14">
    <source>
        <dbReference type="Google" id="ProtNLM"/>
    </source>
</evidence>
<evidence type="ECO:0000256" key="4">
    <source>
        <dbReference type="ARBA" id="ARBA00022692"/>
    </source>
</evidence>
<keyword evidence="5 8" id="KW-1133">Transmembrane helix</keyword>
<dbReference type="PANTHER" id="PTHR13018:SF100">
    <property type="entry name" value="CSC1-LIKE PROTEIN ERD4"/>
    <property type="match status" value="1"/>
</dbReference>
<dbReference type="Proteomes" id="UP000243459">
    <property type="component" value="Chromosome 7"/>
</dbReference>
<feature type="domain" description="CSC1/OSCA1-like N-terminal transmembrane" evidence="10">
    <location>
        <begin position="5"/>
        <end position="175"/>
    </location>
</feature>
<sequence length="733" mass="82777">MDISSFVTSLATSFVIFVVLMILFSWLSKSQGNEVIYYPNRILRGLDPVEGRARTRNPFAWIKEAWGASESDVIEAAGVDAAVYLLFLSSVLAILVFSGLILLPILLPLAGTDHGLQQANNNSSSNDDDNNNNHGNFTRLDKLAMGNIQEGSPRLWAFLLGTYWVSFVTFSVLWRAYKHASDLRATAKALPEAKPEDFAILVRDIPNPPKDQTRKEQVDNYFRALHPDTFYKSIVVTNNKEADKIWEELEGYKKKLARAEVLFSESKTARKPEGTRPTNRIGFLGLIGKKVETIEYCNEKISELLPKLEAEQERTLGQKQQNAAFVFFNSRQAAILAAQTLHSQIVDTWTITEAPEPRQVLWPNLSRKFYERKIRQYIVYGTVFLTIVFYMIPIGLISAVTTLDNLRKSIPFLKVIVDNSAIKTVLQAYLPQLALILFLAFLPSFLMVLSKAEGIPSVSHAIRAASGKYFYFIVFNVFLGVTITGTLFSSLKTIINHPSGIVSMLAKGLPINATFFLTYVALKFFIGYGLELSRLVPLIMFHMKKKYLCKTEDEIKEAWAPGDLSFATRVPNDMLVVTIALCYSVIAPLIIPFGAIYLGLGWLIARNQALKVYVPSYESYGRMWPHMHTRIIAALILYQITMFGYIALKEFIYAPLILPVIAISFIFAYVCKQRFYRAFACTPLEVACQDTKEVPNLESVYNAYIPDSLKPEKLEDFEYFEDAQSQVSRSTSF</sequence>
<evidence type="ECO:0000256" key="5">
    <source>
        <dbReference type="ARBA" id="ARBA00022989"/>
    </source>
</evidence>
<dbReference type="GO" id="GO:0005227">
    <property type="term" value="F:calcium-activated cation channel activity"/>
    <property type="evidence" value="ECO:0007669"/>
    <property type="project" value="InterPro"/>
</dbReference>
<evidence type="ECO:0000256" key="8">
    <source>
        <dbReference type="SAM" id="Phobius"/>
    </source>
</evidence>
<accession>A0A5P1EHB2</accession>
<evidence type="ECO:0000256" key="2">
    <source>
        <dbReference type="ARBA" id="ARBA00007779"/>
    </source>
</evidence>
<dbReference type="Pfam" id="PF13967">
    <property type="entry name" value="RSN1_TM"/>
    <property type="match status" value="1"/>
</dbReference>
<feature type="domain" description="CSC1/OSCA1-like 7TM region" evidence="9">
    <location>
        <begin position="375"/>
        <end position="645"/>
    </location>
</feature>
<dbReference type="InterPro" id="IPR045122">
    <property type="entry name" value="Csc1-like"/>
</dbReference>
<evidence type="ECO:0000259" key="9">
    <source>
        <dbReference type="Pfam" id="PF02714"/>
    </source>
</evidence>
<feature type="transmembrane region" description="Helical" evidence="8">
    <location>
        <begin position="652"/>
        <end position="670"/>
    </location>
</feature>
<dbReference type="Gramene" id="ONK65174">
    <property type="protein sequence ID" value="ONK65174"/>
    <property type="gene ID" value="A4U43_C07F34450"/>
</dbReference>
<feature type="transmembrane region" description="Helical" evidence="8">
    <location>
        <begin position="83"/>
        <end position="107"/>
    </location>
</feature>
<feature type="transmembrane region" description="Helical" evidence="8">
    <location>
        <begin position="429"/>
        <end position="449"/>
    </location>
</feature>
<comment type="subcellular location">
    <subcellularLocation>
        <location evidence="1">Membrane</location>
        <topology evidence="1">Multi-pass membrane protein</topology>
    </subcellularLocation>
</comment>
<name>A0A5P1EHB2_ASPOF</name>
<protein>
    <recommendedName>
        <fullName evidence="14">CSC1-like protein ERD4</fullName>
    </recommendedName>
</protein>
<reference evidence="13" key="1">
    <citation type="journal article" date="2017" name="Nat. Commun.">
        <title>The asparagus genome sheds light on the origin and evolution of a young Y chromosome.</title>
        <authorList>
            <person name="Harkess A."/>
            <person name="Zhou J."/>
            <person name="Xu C."/>
            <person name="Bowers J.E."/>
            <person name="Van der Hulst R."/>
            <person name="Ayyampalayam S."/>
            <person name="Mercati F."/>
            <person name="Riccardi P."/>
            <person name="McKain M.R."/>
            <person name="Kakrana A."/>
            <person name="Tang H."/>
            <person name="Ray J."/>
            <person name="Groenendijk J."/>
            <person name="Arikit S."/>
            <person name="Mathioni S.M."/>
            <person name="Nakano M."/>
            <person name="Shan H."/>
            <person name="Telgmann-Rauber A."/>
            <person name="Kanno A."/>
            <person name="Yue Z."/>
            <person name="Chen H."/>
            <person name="Li W."/>
            <person name="Chen Y."/>
            <person name="Xu X."/>
            <person name="Zhang Y."/>
            <person name="Luo S."/>
            <person name="Chen H."/>
            <person name="Gao J."/>
            <person name="Mao Z."/>
            <person name="Pires J.C."/>
            <person name="Luo M."/>
            <person name="Kudrna D."/>
            <person name="Wing R.A."/>
            <person name="Meyers B.C."/>
            <person name="Yi K."/>
            <person name="Kong H."/>
            <person name="Lavrijsen P."/>
            <person name="Sunseri F."/>
            <person name="Falavigna A."/>
            <person name="Ye Y."/>
            <person name="Leebens-Mack J.H."/>
            <person name="Chen G."/>
        </authorList>
    </citation>
    <scope>NUCLEOTIDE SEQUENCE [LARGE SCALE GENOMIC DNA]</scope>
    <source>
        <strain evidence="13">cv. DH0086</strain>
    </source>
</reference>
<dbReference type="OrthoDB" id="1689567at2759"/>
<evidence type="ECO:0000256" key="3">
    <source>
        <dbReference type="ARBA" id="ARBA00022448"/>
    </source>
</evidence>
<gene>
    <name evidence="12" type="ORF">A4U43_C07F34450</name>
</gene>
<evidence type="ECO:0000313" key="13">
    <source>
        <dbReference type="Proteomes" id="UP000243459"/>
    </source>
</evidence>
<feature type="transmembrane region" description="Helical" evidence="8">
    <location>
        <begin position="155"/>
        <end position="174"/>
    </location>
</feature>
<dbReference type="InterPro" id="IPR003864">
    <property type="entry name" value="CSC1/OSCA1-like_7TM"/>
</dbReference>
<evidence type="ECO:0000256" key="7">
    <source>
        <dbReference type="ARBA" id="ARBA00023303"/>
    </source>
</evidence>
<feature type="transmembrane region" description="Helical" evidence="8">
    <location>
        <begin position="377"/>
        <end position="400"/>
    </location>
</feature>
<dbReference type="InterPro" id="IPR032880">
    <property type="entry name" value="CSC1/OSCA1-like_N"/>
</dbReference>
<evidence type="ECO:0000256" key="1">
    <source>
        <dbReference type="ARBA" id="ARBA00004141"/>
    </source>
</evidence>
<keyword evidence="3" id="KW-0813">Transport</keyword>
<dbReference type="Pfam" id="PF02714">
    <property type="entry name" value="RSN1_7TM"/>
    <property type="match status" value="1"/>
</dbReference>
<dbReference type="InterPro" id="IPR027815">
    <property type="entry name" value="CSC1/OSCA1-like_cyt"/>
</dbReference>
<dbReference type="PANTHER" id="PTHR13018">
    <property type="entry name" value="PROBABLE MEMBRANE PROTEIN DUF221-RELATED"/>
    <property type="match status" value="1"/>
</dbReference>
<dbReference type="Pfam" id="PF14703">
    <property type="entry name" value="PHM7_cyt"/>
    <property type="match status" value="1"/>
</dbReference>
<keyword evidence="7" id="KW-0407">Ion channel</keyword>
<dbReference type="EMBL" id="CM007387">
    <property type="protein sequence ID" value="ONK65174.1"/>
    <property type="molecule type" value="Genomic_DNA"/>
</dbReference>
<organism evidence="12 13">
    <name type="scientific">Asparagus officinalis</name>
    <name type="common">Garden asparagus</name>
    <dbReference type="NCBI Taxonomy" id="4686"/>
    <lineage>
        <taxon>Eukaryota</taxon>
        <taxon>Viridiplantae</taxon>
        <taxon>Streptophyta</taxon>
        <taxon>Embryophyta</taxon>
        <taxon>Tracheophyta</taxon>
        <taxon>Spermatophyta</taxon>
        <taxon>Magnoliopsida</taxon>
        <taxon>Liliopsida</taxon>
        <taxon>Asparagales</taxon>
        <taxon>Asparagaceae</taxon>
        <taxon>Asparagoideae</taxon>
        <taxon>Asparagus</taxon>
    </lineage>
</organism>
<comment type="similarity">
    <text evidence="2">Belongs to the CSC1 (TC 1.A.17) family.</text>
</comment>
<proteinExistence type="inferred from homology"/>
<feature type="domain" description="CSC1/OSCA1-like cytosolic" evidence="11">
    <location>
        <begin position="197"/>
        <end position="364"/>
    </location>
</feature>
<keyword evidence="13" id="KW-1185">Reference proteome</keyword>
<evidence type="ECO:0000259" key="11">
    <source>
        <dbReference type="Pfam" id="PF14703"/>
    </source>
</evidence>
<keyword evidence="6 8" id="KW-0472">Membrane</keyword>
<feature type="transmembrane region" description="Helical" evidence="8">
    <location>
        <begin position="575"/>
        <end position="604"/>
    </location>
</feature>
<keyword evidence="7" id="KW-0406">Ion transport</keyword>
<keyword evidence="4 8" id="KW-0812">Transmembrane</keyword>
<dbReference type="OMA" id="CSCKKEN"/>